<dbReference type="SUPFAM" id="SSF53448">
    <property type="entry name" value="Nucleotide-diphospho-sugar transferases"/>
    <property type="match status" value="1"/>
</dbReference>
<accession>A0A1F7URL2</accession>
<dbReference type="AlphaFoldDB" id="A0A1F7URL2"/>
<dbReference type="SUPFAM" id="SSF51161">
    <property type="entry name" value="Trimeric LpxA-like enzymes"/>
    <property type="match status" value="1"/>
</dbReference>
<dbReference type="InterPro" id="IPR029044">
    <property type="entry name" value="Nucleotide-diphossugar_trans"/>
</dbReference>
<dbReference type="STRING" id="1802401.A3B21_03110"/>
<feature type="domain" description="Mannose-1-phosphate guanyltransferase C-terminal" evidence="4">
    <location>
        <begin position="275"/>
        <end position="340"/>
    </location>
</feature>
<evidence type="ECO:0000259" key="4">
    <source>
        <dbReference type="Pfam" id="PF25087"/>
    </source>
</evidence>
<dbReference type="InterPro" id="IPR018357">
    <property type="entry name" value="Hexapep_transf_CS"/>
</dbReference>
<dbReference type="NCBIfam" id="TIGR01208">
    <property type="entry name" value="rmlA_long"/>
    <property type="match status" value="1"/>
</dbReference>
<sequence length="359" mass="39660">MRKALLAAGGRATRLRPITHTLNKHLIPLANKPMLFYGIETLVKAGIKEIFVNVNPGEMELQKVLGDGSRWSVSIKCIEQQGGPLGLAHIVKNAQSYIGNEPFIFYLGDNVILDSIGHMVEKFQRDNLDMCLAFAHIANPKQFGVAEIVNGKLVRIIEKPENPPSDLAQTGIYLYSPKIFEAVKAIQPSPRGEYEISDANTWMIEKGYNVGWVEVPGWWKDTGKPEDLLEGNQFIMSHFRFEDNKNGAKIGERVQIQGRIQIGEGTQLDENVLVRGPVIIGKNCVIKNSYIGPYTSIGNEVEIYNTEIENSIVFDAVDINAGTRIVDSIIGYNAAVNSAHATLPLGHKLIIGDNTVVEI</sequence>
<dbReference type="PANTHER" id="PTHR42883">
    <property type="entry name" value="GLUCOSE-1-PHOSPHATE THYMIDYLTRANSFERASE"/>
    <property type="match status" value="1"/>
</dbReference>
<dbReference type="Pfam" id="PF00483">
    <property type="entry name" value="NTP_transferase"/>
    <property type="match status" value="1"/>
</dbReference>
<evidence type="ECO:0000256" key="1">
    <source>
        <dbReference type="ARBA" id="ARBA00022679"/>
    </source>
</evidence>
<dbReference type="EMBL" id="MGEJ01000012">
    <property type="protein sequence ID" value="OGL80930.1"/>
    <property type="molecule type" value="Genomic_DNA"/>
</dbReference>
<dbReference type="Gene3D" id="2.160.10.10">
    <property type="entry name" value="Hexapeptide repeat proteins"/>
    <property type="match status" value="1"/>
</dbReference>
<evidence type="ECO:0000313" key="5">
    <source>
        <dbReference type="EMBL" id="OGL80930.1"/>
    </source>
</evidence>
<evidence type="ECO:0000256" key="2">
    <source>
        <dbReference type="ARBA" id="ARBA00022737"/>
    </source>
</evidence>
<gene>
    <name evidence="5" type="ORF">A3B21_03110</name>
</gene>
<evidence type="ECO:0000313" key="6">
    <source>
        <dbReference type="Proteomes" id="UP000176897"/>
    </source>
</evidence>
<dbReference type="InterPro" id="IPR056729">
    <property type="entry name" value="GMPPB_C"/>
</dbReference>
<dbReference type="PANTHER" id="PTHR42883:SF2">
    <property type="entry name" value="THYMIDYLYLTRANSFERASE"/>
    <property type="match status" value="1"/>
</dbReference>
<dbReference type="InterPro" id="IPR011004">
    <property type="entry name" value="Trimer_LpxA-like_sf"/>
</dbReference>
<dbReference type="InterPro" id="IPR005835">
    <property type="entry name" value="NTP_transferase_dom"/>
</dbReference>
<keyword evidence="2" id="KW-0677">Repeat</keyword>
<dbReference type="Gene3D" id="3.90.550.10">
    <property type="entry name" value="Spore Coat Polysaccharide Biosynthesis Protein SpsA, Chain A"/>
    <property type="match status" value="1"/>
</dbReference>
<dbReference type="PROSITE" id="PS00101">
    <property type="entry name" value="HEXAPEP_TRANSFERASES"/>
    <property type="match status" value="1"/>
</dbReference>
<comment type="caution">
    <text evidence="5">The sequence shown here is derived from an EMBL/GenBank/DDBJ whole genome shotgun (WGS) entry which is preliminary data.</text>
</comment>
<proteinExistence type="predicted"/>
<dbReference type="InterPro" id="IPR005908">
    <property type="entry name" value="G1P_thy_trans_l"/>
</dbReference>
<dbReference type="Proteomes" id="UP000176897">
    <property type="component" value="Unassembled WGS sequence"/>
</dbReference>
<protein>
    <submittedName>
        <fullName evidence="5">Glucose-1-phosphate thymidylyltransferase</fullName>
    </submittedName>
</protein>
<organism evidence="5 6">
    <name type="scientific">Candidatus Uhrbacteria bacterium RIFCSPLOWO2_01_FULL_47_24</name>
    <dbReference type="NCBI Taxonomy" id="1802401"/>
    <lineage>
        <taxon>Bacteria</taxon>
        <taxon>Candidatus Uhriibacteriota</taxon>
    </lineage>
</organism>
<dbReference type="CDD" id="cd04189">
    <property type="entry name" value="G1P_TT_long"/>
    <property type="match status" value="1"/>
</dbReference>
<reference evidence="5 6" key="1">
    <citation type="journal article" date="2016" name="Nat. Commun.">
        <title>Thousands of microbial genomes shed light on interconnected biogeochemical processes in an aquifer system.</title>
        <authorList>
            <person name="Anantharaman K."/>
            <person name="Brown C.T."/>
            <person name="Hug L.A."/>
            <person name="Sharon I."/>
            <person name="Castelle C.J."/>
            <person name="Probst A.J."/>
            <person name="Thomas B.C."/>
            <person name="Singh A."/>
            <person name="Wilkins M.J."/>
            <person name="Karaoz U."/>
            <person name="Brodie E.L."/>
            <person name="Williams K.H."/>
            <person name="Hubbard S.S."/>
            <person name="Banfield J.F."/>
        </authorList>
    </citation>
    <scope>NUCLEOTIDE SEQUENCE [LARGE SCALE GENOMIC DNA]</scope>
</reference>
<keyword evidence="1 5" id="KW-0808">Transferase</keyword>
<evidence type="ECO:0000259" key="3">
    <source>
        <dbReference type="Pfam" id="PF00483"/>
    </source>
</evidence>
<feature type="domain" description="Nucleotidyl transferase" evidence="3">
    <location>
        <begin position="3"/>
        <end position="236"/>
    </location>
</feature>
<dbReference type="GO" id="GO:0016740">
    <property type="term" value="F:transferase activity"/>
    <property type="evidence" value="ECO:0007669"/>
    <property type="project" value="UniProtKB-KW"/>
</dbReference>
<dbReference type="Pfam" id="PF25087">
    <property type="entry name" value="GMPPB_C"/>
    <property type="match status" value="1"/>
</dbReference>
<name>A0A1F7URL2_9BACT</name>